<reference evidence="1" key="2">
    <citation type="journal article" date="2015" name="Fish Shellfish Immunol.">
        <title>Early steps in the European eel (Anguilla anguilla)-Vibrio vulnificus interaction in the gills: Role of the RtxA13 toxin.</title>
        <authorList>
            <person name="Callol A."/>
            <person name="Pajuelo D."/>
            <person name="Ebbesson L."/>
            <person name="Teles M."/>
            <person name="MacKenzie S."/>
            <person name="Amaro C."/>
        </authorList>
    </citation>
    <scope>NUCLEOTIDE SEQUENCE</scope>
</reference>
<reference evidence="1" key="1">
    <citation type="submission" date="2014-11" db="EMBL/GenBank/DDBJ databases">
        <authorList>
            <person name="Amaro Gonzalez C."/>
        </authorList>
    </citation>
    <scope>NUCLEOTIDE SEQUENCE</scope>
</reference>
<evidence type="ECO:0000313" key="1">
    <source>
        <dbReference type="EMBL" id="JAH66910.1"/>
    </source>
</evidence>
<sequence>MHNTADTIPVIRVKYRSWVLVPCHVHSNIKHCWISYRGNIVIQFVFHLKGGKFETIR</sequence>
<protein>
    <submittedName>
        <fullName evidence="1">Uncharacterized protein</fullName>
    </submittedName>
</protein>
<organism evidence="1">
    <name type="scientific">Anguilla anguilla</name>
    <name type="common">European freshwater eel</name>
    <name type="synonym">Muraena anguilla</name>
    <dbReference type="NCBI Taxonomy" id="7936"/>
    <lineage>
        <taxon>Eukaryota</taxon>
        <taxon>Metazoa</taxon>
        <taxon>Chordata</taxon>
        <taxon>Craniata</taxon>
        <taxon>Vertebrata</taxon>
        <taxon>Euteleostomi</taxon>
        <taxon>Actinopterygii</taxon>
        <taxon>Neopterygii</taxon>
        <taxon>Teleostei</taxon>
        <taxon>Anguilliformes</taxon>
        <taxon>Anguillidae</taxon>
        <taxon>Anguilla</taxon>
    </lineage>
</organism>
<accession>A0A0E9UNX9</accession>
<dbReference type="EMBL" id="GBXM01041667">
    <property type="protein sequence ID" value="JAH66910.1"/>
    <property type="molecule type" value="Transcribed_RNA"/>
</dbReference>
<proteinExistence type="predicted"/>
<name>A0A0E9UNX9_ANGAN</name>
<dbReference type="AlphaFoldDB" id="A0A0E9UNX9"/>